<keyword evidence="1" id="KW-1185">Reference proteome</keyword>
<proteinExistence type="predicted"/>
<reference evidence="2" key="1">
    <citation type="submission" date="2017-02" db="UniProtKB">
        <authorList>
            <consortium name="WormBaseParasite"/>
        </authorList>
    </citation>
    <scope>IDENTIFICATION</scope>
</reference>
<dbReference type="Proteomes" id="UP000036681">
    <property type="component" value="Unplaced"/>
</dbReference>
<protein>
    <submittedName>
        <fullName evidence="2">Uncharacterized protein</fullName>
    </submittedName>
</protein>
<accession>A0A0M3IXJ0</accession>
<sequence length="51" mass="6256">MHYVARNVLKKMEVYVPSNTSKRIWTSNILLHKWRYKRLKMFIMSGKKTIE</sequence>
<name>A0A0M3IXJ0_ASCLU</name>
<dbReference type="AlphaFoldDB" id="A0A0M3IXJ0"/>
<organism evidence="1 2">
    <name type="scientific">Ascaris lumbricoides</name>
    <name type="common">Giant roundworm</name>
    <dbReference type="NCBI Taxonomy" id="6252"/>
    <lineage>
        <taxon>Eukaryota</taxon>
        <taxon>Metazoa</taxon>
        <taxon>Ecdysozoa</taxon>
        <taxon>Nematoda</taxon>
        <taxon>Chromadorea</taxon>
        <taxon>Rhabditida</taxon>
        <taxon>Spirurina</taxon>
        <taxon>Ascaridomorpha</taxon>
        <taxon>Ascaridoidea</taxon>
        <taxon>Ascarididae</taxon>
        <taxon>Ascaris</taxon>
    </lineage>
</organism>
<evidence type="ECO:0000313" key="2">
    <source>
        <dbReference type="WBParaSite" id="ALUE_0002346801-mRNA-1"/>
    </source>
</evidence>
<evidence type="ECO:0000313" key="1">
    <source>
        <dbReference type="Proteomes" id="UP000036681"/>
    </source>
</evidence>
<dbReference type="WBParaSite" id="ALUE_0002346801-mRNA-1">
    <property type="protein sequence ID" value="ALUE_0002346801-mRNA-1"/>
    <property type="gene ID" value="ALUE_0002346801"/>
</dbReference>